<keyword evidence="1" id="KW-0175">Coiled coil</keyword>
<feature type="compositionally biased region" description="Gly residues" evidence="2">
    <location>
        <begin position="160"/>
        <end position="169"/>
    </location>
</feature>
<sequence>MIWNAESDHSFLQHLPPPPSWKPESIVVSALGEEGTGTAELSPPPPSRSSGSGNCSRAVGRAGGDLISSKPLTPRIVAVSPRPGRSFSPPSSPKGGASMGEGPQEAGSGAGGRLSGAPRGDDDGTARGFGKAAGGDGSGAEEKDTAWRRLAKWVGSSSGSTGGGGGGGTSAAAAKLAAVASAGSSMSYSRWFAGSKLSPGSEQSGASLSPTPWSRRRGKKERPTPTLMEELYQDLAQLRARLEEVQAGIDDKSDMYATLHHSYTRVLTEAEEAEELKRALSSQMIQLLFEQEQRLEGYLREWITFDGGAGPGLLAAAAGDTGGTSPGAACGNGGTTDRGPGGVVGCNGDVTAAVAVSTATGAGGSGGGGGVDSSPGGEASPGAVSTRASGVGVGGPSVDGGVGGGDNHDDDGDDGGFEKVDAWMADGDREGAPQTGREGCIGKDAAPGLVPRDARLVDTT</sequence>
<dbReference type="EMBL" id="FN649760">
    <property type="protein sequence ID" value="CBN80145.1"/>
    <property type="molecule type" value="Genomic_DNA"/>
</dbReference>
<dbReference type="InParanoid" id="D8LD87"/>
<proteinExistence type="predicted"/>
<gene>
    <name evidence="3" type="ORF">Esi_0116_0002</name>
</gene>
<feature type="compositionally biased region" description="Basic and acidic residues" evidence="2">
    <location>
        <begin position="1"/>
        <end position="11"/>
    </location>
</feature>
<feature type="compositionally biased region" description="Gly residues" evidence="2">
    <location>
        <begin position="361"/>
        <end position="371"/>
    </location>
</feature>
<dbReference type="AlphaFoldDB" id="D8LD87"/>
<dbReference type="Proteomes" id="UP000002630">
    <property type="component" value="Unassembled WGS sequence"/>
</dbReference>
<feature type="compositionally biased region" description="Gly residues" evidence="2">
    <location>
        <begin position="391"/>
        <end position="405"/>
    </location>
</feature>
<feature type="coiled-coil region" evidence="1">
    <location>
        <begin position="228"/>
        <end position="283"/>
    </location>
</feature>
<reference evidence="3 4" key="1">
    <citation type="journal article" date="2010" name="Nature">
        <title>The Ectocarpus genome and the independent evolution of multicellularity in brown algae.</title>
        <authorList>
            <person name="Cock J.M."/>
            <person name="Sterck L."/>
            <person name="Rouze P."/>
            <person name="Scornet D."/>
            <person name="Allen A.E."/>
            <person name="Amoutzias G."/>
            <person name="Anthouard V."/>
            <person name="Artiguenave F."/>
            <person name="Aury J.M."/>
            <person name="Badger J.H."/>
            <person name="Beszteri B."/>
            <person name="Billiau K."/>
            <person name="Bonnet E."/>
            <person name="Bothwell J.H."/>
            <person name="Bowler C."/>
            <person name="Boyen C."/>
            <person name="Brownlee C."/>
            <person name="Carrano C.J."/>
            <person name="Charrier B."/>
            <person name="Cho G.Y."/>
            <person name="Coelho S.M."/>
            <person name="Collen J."/>
            <person name="Corre E."/>
            <person name="Da Silva C."/>
            <person name="Delage L."/>
            <person name="Delaroque N."/>
            <person name="Dittami S.M."/>
            <person name="Doulbeau S."/>
            <person name="Elias M."/>
            <person name="Farnham G."/>
            <person name="Gachon C.M."/>
            <person name="Gschloessl B."/>
            <person name="Heesch S."/>
            <person name="Jabbari K."/>
            <person name="Jubin C."/>
            <person name="Kawai H."/>
            <person name="Kimura K."/>
            <person name="Kloareg B."/>
            <person name="Kupper F.C."/>
            <person name="Lang D."/>
            <person name="Le Bail A."/>
            <person name="Leblanc C."/>
            <person name="Lerouge P."/>
            <person name="Lohr M."/>
            <person name="Lopez P.J."/>
            <person name="Martens C."/>
            <person name="Maumus F."/>
            <person name="Michel G."/>
            <person name="Miranda-Saavedra D."/>
            <person name="Morales J."/>
            <person name="Moreau H."/>
            <person name="Motomura T."/>
            <person name="Nagasato C."/>
            <person name="Napoli C.A."/>
            <person name="Nelson D.R."/>
            <person name="Nyvall-Collen P."/>
            <person name="Peters A.F."/>
            <person name="Pommier C."/>
            <person name="Potin P."/>
            <person name="Poulain J."/>
            <person name="Quesneville H."/>
            <person name="Read B."/>
            <person name="Rensing S.A."/>
            <person name="Ritter A."/>
            <person name="Rousvoal S."/>
            <person name="Samanta M."/>
            <person name="Samson G."/>
            <person name="Schroeder D.C."/>
            <person name="Segurens B."/>
            <person name="Strittmatter M."/>
            <person name="Tonon T."/>
            <person name="Tregear J.W."/>
            <person name="Valentin K."/>
            <person name="von Dassow P."/>
            <person name="Yamagishi T."/>
            <person name="Van de Peer Y."/>
            <person name="Wincker P."/>
        </authorList>
    </citation>
    <scope>NUCLEOTIDE SEQUENCE [LARGE SCALE GENOMIC DNA]</scope>
    <source>
        <strain evidence="4">Ec32 / CCAP1310/4</strain>
    </source>
</reference>
<feature type="compositionally biased region" description="Polar residues" evidence="2">
    <location>
        <begin position="198"/>
        <end position="212"/>
    </location>
</feature>
<keyword evidence="4" id="KW-1185">Reference proteome</keyword>
<evidence type="ECO:0000256" key="1">
    <source>
        <dbReference type="SAM" id="Coils"/>
    </source>
</evidence>
<protein>
    <submittedName>
        <fullName evidence="3">Uncharacterized protein</fullName>
    </submittedName>
</protein>
<evidence type="ECO:0000256" key="2">
    <source>
        <dbReference type="SAM" id="MobiDB-lite"/>
    </source>
</evidence>
<evidence type="ECO:0000313" key="4">
    <source>
        <dbReference type="Proteomes" id="UP000002630"/>
    </source>
</evidence>
<accession>D8LD87</accession>
<evidence type="ECO:0000313" key="3">
    <source>
        <dbReference type="EMBL" id="CBN80145.1"/>
    </source>
</evidence>
<name>D8LD87_ECTSI</name>
<feature type="region of interest" description="Disordered" evidence="2">
    <location>
        <begin position="1"/>
        <end position="176"/>
    </location>
</feature>
<feature type="region of interest" description="Disordered" evidence="2">
    <location>
        <begin position="360"/>
        <end position="460"/>
    </location>
</feature>
<feature type="compositionally biased region" description="Low complexity" evidence="2">
    <location>
        <begin position="80"/>
        <end position="89"/>
    </location>
</feature>
<feature type="compositionally biased region" description="Basic and acidic residues" evidence="2">
    <location>
        <begin position="416"/>
        <end position="431"/>
    </location>
</feature>
<feature type="region of interest" description="Disordered" evidence="2">
    <location>
        <begin position="192"/>
        <end position="224"/>
    </location>
</feature>
<organism evidence="3 4">
    <name type="scientific">Ectocarpus siliculosus</name>
    <name type="common">Brown alga</name>
    <name type="synonym">Conferva siliculosa</name>
    <dbReference type="NCBI Taxonomy" id="2880"/>
    <lineage>
        <taxon>Eukaryota</taxon>
        <taxon>Sar</taxon>
        <taxon>Stramenopiles</taxon>
        <taxon>Ochrophyta</taxon>
        <taxon>PX clade</taxon>
        <taxon>Phaeophyceae</taxon>
        <taxon>Ectocarpales</taxon>
        <taxon>Ectocarpaceae</taxon>
        <taxon>Ectocarpus</taxon>
    </lineage>
</organism>